<evidence type="ECO:0000259" key="3">
    <source>
        <dbReference type="PROSITE" id="PS50802"/>
    </source>
</evidence>
<dbReference type="Gene3D" id="3.90.70.80">
    <property type="match status" value="1"/>
</dbReference>
<keyword evidence="2" id="KW-1133">Transmembrane helix</keyword>
<dbReference type="InterPro" id="IPR038765">
    <property type="entry name" value="Papain-like_cys_pep_sf"/>
</dbReference>
<dbReference type="Proteomes" id="UP001189429">
    <property type="component" value="Unassembled WGS sequence"/>
</dbReference>
<gene>
    <name evidence="4" type="ORF">PCOR1329_LOCUS45205</name>
</gene>
<dbReference type="CDD" id="cd22744">
    <property type="entry name" value="OTU"/>
    <property type="match status" value="1"/>
</dbReference>
<keyword evidence="2" id="KW-0812">Transmembrane</keyword>
<dbReference type="InterPro" id="IPR003323">
    <property type="entry name" value="OTU_dom"/>
</dbReference>
<proteinExistence type="predicted"/>
<feature type="region of interest" description="Disordered" evidence="1">
    <location>
        <begin position="385"/>
        <end position="427"/>
    </location>
</feature>
<organism evidence="4 5">
    <name type="scientific">Prorocentrum cordatum</name>
    <dbReference type="NCBI Taxonomy" id="2364126"/>
    <lineage>
        <taxon>Eukaryota</taxon>
        <taxon>Sar</taxon>
        <taxon>Alveolata</taxon>
        <taxon>Dinophyceae</taxon>
        <taxon>Prorocentrales</taxon>
        <taxon>Prorocentraceae</taxon>
        <taxon>Prorocentrum</taxon>
    </lineage>
</organism>
<feature type="transmembrane region" description="Helical" evidence="2">
    <location>
        <begin position="89"/>
        <end position="115"/>
    </location>
</feature>
<evidence type="ECO:0000313" key="4">
    <source>
        <dbReference type="EMBL" id="CAK0853864.1"/>
    </source>
</evidence>
<feature type="transmembrane region" description="Helical" evidence="2">
    <location>
        <begin position="127"/>
        <end position="148"/>
    </location>
</feature>
<evidence type="ECO:0000256" key="2">
    <source>
        <dbReference type="SAM" id="Phobius"/>
    </source>
</evidence>
<keyword evidence="5" id="KW-1185">Reference proteome</keyword>
<dbReference type="PROSITE" id="PS50802">
    <property type="entry name" value="OTU"/>
    <property type="match status" value="1"/>
</dbReference>
<keyword evidence="2" id="KW-0472">Membrane</keyword>
<dbReference type="EMBL" id="CAUYUJ010015432">
    <property type="protein sequence ID" value="CAK0853864.1"/>
    <property type="molecule type" value="Genomic_DNA"/>
</dbReference>
<accession>A0ABN9U653</accession>
<feature type="region of interest" description="Disordered" evidence="1">
    <location>
        <begin position="737"/>
        <end position="777"/>
    </location>
</feature>
<evidence type="ECO:0000313" key="5">
    <source>
        <dbReference type="Proteomes" id="UP001189429"/>
    </source>
</evidence>
<feature type="transmembrane region" description="Helical" evidence="2">
    <location>
        <begin position="202"/>
        <end position="220"/>
    </location>
</feature>
<feature type="domain" description="OTU" evidence="3">
    <location>
        <begin position="149"/>
        <end position="322"/>
    </location>
</feature>
<name>A0ABN9U653_9DINO</name>
<protein>
    <recommendedName>
        <fullName evidence="3">OTU domain-containing protein</fullName>
    </recommendedName>
</protein>
<dbReference type="SUPFAM" id="SSF54001">
    <property type="entry name" value="Cysteine proteinases"/>
    <property type="match status" value="1"/>
</dbReference>
<evidence type="ECO:0000256" key="1">
    <source>
        <dbReference type="SAM" id="MobiDB-lite"/>
    </source>
</evidence>
<reference evidence="4" key="1">
    <citation type="submission" date="2023-10" db="EMBL/GenBank/DDBJ databases">
        <authorList>
            <person name="Chen Y."/>
            <person name="Shah S."/>
            <person name="Dougan E. K."/>
            <person name="Thang M."/>
            <person name="Chan C."/>
        </authorList>
    </citation>
    <scope>NUCLEOTIDE SEQUENCE [LARGE SCALE GENOMIC DNA]</scope>
</reference>
<comment type="caution">
    <text evidence="4">The sequence shown here is derived from an EMBL/GenBank/DDBJ whole genome shotgun (WGS) entry which is preliminary data.</text>
</comment>
<sequence length="856" mass="94232">MAAVLTTAGVELFLNGAAVLFAVRTFNKSLPTCPGVAMMHMNVFLSSIVSDMLSEQIAIHSCLSYAVFVDPRIFSIGQSRSAEVSFRNWVAASVVELFVDAACIWSVALMLPISFGGMVSWARKSPAMMVFSVCATVYPHLIGLHNFLDQDRYAFGDGSCAFRAVFQWEKDPQRETRYVMTSGLPWTKGDKDPETFQTATKFISLMLQACIINLVSFWIVSEKETEEHGIAFLRELAVAVLKGPAEDEQERAGRQAGVDGESWTTYVKRMSRSGQWADEEMLRALSKAIEHPIIVFVKNSNPGHEGFFTWVYGDHFPAPAIPLYWADEEMLRALSKAIEHPIIVFVKNSNPGHEGFFTWVYGDHFPAPAIPLYFNGRGHCDLGGAERAASAGRPTLEASLRRGRPREPAEPAAGRVGRAAQASRSGEGFQQHFHGAARWVSACPRPCGESMPCQPAESTHASESIGRRASVKGDTCYGQVAWAMQAGIAEKPGWYLPLSRNSAFGDLQESFHGVAMYSSMCYKPCRLRDSVEWRPAESTDTSDSIGCRKLGEGDACCRKMLWWAMQIGIVEKPGWYLPLTRNSTFEDFQEHCHPVAKYSSICPKPCRSPNSVERRPAESIDISEGIGCRIHVEGDACYRQATWAMHTGIVESPSWYLPLSRNSTFQDFQEHLHGLARYSSMCPKSCVAQKSANQRLARGQCDLYDAPWNATNGRDTNTTCASPVPEGGLGVTLNKVPTPAPTIAPTQTPDSCDVADRHSSSNDIPGRPSSSLRRSADELPGAAPAFDLRLHTAELSGLSKVVECCQPLLFEIVGFLAQSPKDVAFLCGMSARFVNIQIRPVANSIWKDLYAQARTD</sequence>